<accession>A0A9N9WZ67</accession>
<keyword evidence="2" id="KW-0732">Signal</keyword>
<protein>
    <submittedName>
        <fullName evidence="3">Uncharacterized protein</fullName>
    </submittedName>
</protein>
<feature type="chain" id="PRO_5040179926" evidence="2">
    <location>
        <begin position="21"/>
        <end position="376"/>
    </location>
</feature>
<reference evidence="3" key="1">
    <citation type="submission" date="2022-01" db="EMBL/GenBank/DDBJ databases">
        <authorList>
            <person name="King R."/>
        </authorList>
    </citation>
    <scope>NUCLEOTIDE SEQUENCE</scope>
</reference>
<dbReference type="AlphaFoldDB" id="A0A9N9WZ67"/>
<evidence type="ECO:0000256" key="1">
    <source>
        <dbReference type="SAM" id="Phobius"/>
    </source>
</evidence>
<keyword evidence="1" id="KW-0472">Membrane</keyword>
<reference evidence="3" key="2">
    <citation type="submission" date="2022-10" db="EMBL/GenBank/DDBJ databases">
        <authorList>
            <consortium name="ENA_rothamsted_submissions"/>
            <consortium name="culmorum"/>
            <person name="King R."/>
        </authorList>
    </citation>
    <scope>NUCLEOTIDE SEQUENCE</scope>
</reference>
<gene>
    <name evidence="3" type="ORF">CHIRRI_LOCUS14650</name>
</gene>
<dbReference type="Gene3D" id="3.80.10.10">
    <property type="entry name" value="Ribonuclease Inhibitor"/>
    <property type="match status" value="1"/>
</dbReference>
<keyword evidence="4" id="KW-1185">Reference proteome</keyword>
<proteinExistence type="predicted"/>
<name>A0A9N9WZ67_9DIPT</name>
<evidence type="ECO:0000313" key="4">
    <source>
        <dbReference type="Proteomes" id="UP001153620"/>
    </source>
</evidence>
<evidence type="ECO:0000313" key="3">
    <source>
        <dbReference type="EMBL" id="CAG9811843.1"/>
    </source>
</evidence>
<keyword evidence="1" id="KW-1133">Transmembrane helix</keyword>
<feature type="transmembrane region" description="Helical" evidence="1">
    <location>
        <begin position="348"/>
        <end position="372"/>
    </location>
</feature>
<sequence length="376" mass="43785">MHKESRILILLLFFTSSISAEELKCKYFGIYQNYMCEMSNVFNSTQEITSVAGEHVNGKGIPDVKAFYVKRESLTKYVPTKVCSFLYNINIMNINGYFLVEINKNIFFGCPKLNHISIENIDLKELDEDLLAEAPSIEKFSLSYTKVEVLKKNFFKNNQKLKWVVLRTNNFKIIETEFPPTITYLSITNNLCVNGHYISIMTDAMTLSAFAQKVYEKCSNRTNETETKFMSYDAIKSRIIDEQAKDHRDKIMTLFEEFQTINFKLNWNKLSSLQNSYIQDRINITNELRSTLNRLDKLQASAKNQMEIVMRVTSLIEKDSNVLEDELEKKSNELQDINIELLSKVSNIYVVIILLMCLQVLMASGFAVYGYYHRYY</sequence>
<dbReference type="Proteomes" id="UP001153620">
    <property type="component" value="Chromosome 4"/>
</dbReference>
<dbReference type="InterPro" id="IPR032675">
    <property type="entry name" value="LRR_dom_sf"/>
</dbReference>
<dbReference type="EMBL" id="OU895880">
    <property type="protein sequence ID" value="CAG9811843.1"/>
    <property type="molecule type" value="Genomic_DNA"/>
</dbReference>
<dbReference type="SUPFAM" id="SSF52058">
    <property type="entry name" value="L domain-like"/>
    <property type="match status" value="1"/>
</dbReference>
<feature type="signal peptide" evidence="2">
    <location>
        <begin position="1"/>
        <end position="20"/>
    </location>
</feature>
<evidence type="ECO:0000256" key="2">
    <source>
        <dbReference type="SAM" id="SignalP"/>
    </source>
</evidence>
<organism evidence="3 4">
    <name type="scientific">Chironomus riparius</name>
    <dbReference type="NCBI Taxonomy" id="315576"/>
    <lineage>
        <taxon>Eukaryota</taxon>
        <taxon>Metazoa</taxon>
        <taxon>Ecdysozoa</taxon>
        <taxon>Arthropoda</taxon>
        <taxon>Hexapoda</taxon>
        <taxon>Insecta</taxon>
        <taxon>Pterygota</taxon>
        <taxon>Neoptera</taxon>
        <taxon>Endopterygota</taxon>
        <taxon>Diptera</taxon>
        <taxon>Nematocera</taxon>
        <taxon>Chironomoidea</taxon>
        <taxon>Chironomidae</taxon>
        <taxon>Chironominae</taxon>
        <taxon>Chironomus</taxon>
    </lineage>
</organism>
<keyword evidence="1" id="KW-0812">Transmembrane</keyword>